<dbReference type="EC" id="1.17.4.1" evidence="2 9"/>
<reference evidence="12" key="1">
    <citation type="submission" date="2020-10" db="EMBL/GenBank/DDBJ databases">
        <title>An improved Amphimedon queenslandica hologenome assembly reveals how three proteobacterial symbionts can extend the metabolic phenotypic of their marine sponge host.</title>
        <authorList>
            <person name="Degnan B."/>
            <person name="Degnan S."/>
            <person name="Xiang X."/>
        </authorList>
    </citation>
    <scope>NUCLEOTIDE SEQUENCE</scope>
    <source>
        <strain evidence="12">AqS2</strain>
    </source>
</reference>
<feature type="domain" description="ATP-cone" evidence="11">
    <location>
        <begin position="31"/>
        <end position="133"/>
    </location>
</feature>
<dbReference type="GO" id="GO:0004748">
    <property type="term" value="F:ribonucleoside-diphosphate reductase activity, thioredoxin disulfide as acceptor"/>
    <property type="evidence" value="ECO:0007669"/>
    <property type="project" value="UniProtKB-EC"/>
</dbReference>
<accession>A0A930UIQ7</accession>
<evidence type="ECO:0000256" key="5">
    <source>
        <dbReference type="ARBA" id="ARBA00023002"/>
    </source>
</evidence>
<name>A0A930UIQ7_9GAMM</name>
<evidence type="ECO:0000259" key="11">
    <source>
        <dbReference type="PROSITE" id="PS51161"/>
    </source>
</evidence>
<protein>
    <recommendedName>
        <fullName evidence="2 9">Ribonucleoside-diphosphate reductase</fullName>
        <ecNumber evidence="2 9">1.17.4.1</ecNumber>
    </recommendedName>
</protein>
<keyword evidence="5 9" id="KW-0560">Oxidoreductase</keyword>
<dbReference type="InterPro" id="IPR013509">
    <property type="entry name" value="RNR_lsu_N"/>
</dbReference>
<dbReference type="GO" id="GO:0005971">
    <property type="term" value="C:ribonucleoside-diphosphate reductase complex"/>
    <property type="evidence" value="ECO:0007669"/>
    <property type="project" value="TreeGrafter"/>
</dbReference>
<keyword evidence="4 8" id="KW-0067">ATP-binding</keyword>
<evidence type="ECO:0000256" key="7">
    <source>
        <dbReference type="ARBA" id="ARBA00047754"/>
    </source>
</evidence>
<dbReference type="Pfam" id="PF00317">
    <property type="entry name" value="Ribonuc_red_lgN"/>
    <property type="match status" value="1"/>
</dbReference>
<evidence type="ECO:0000256" key="3">
    <source>
        <dbReference type="ARBA" id="ARBA00022741"/>
    </source>
</evidence>
<dbReference type="InterPro" id="IPR005144">
    <property type="entry name" value="ATP-cone_dom"/>
</dbReference>
<keyword evidence="6 9" id="KW-0215">Deoxyribonucleotide synthesis</keyword>
<evidence type="ECO:0000256" key="10">
    <source>
        <dbReference type="SAM" id="MobiDB-lite"/>
    </source>
</evidence>
<gene>
    <name evidence="12" type="ORF">ISN26_07090</name>
</gene>
<evidence type="ECO:0000256" key="4">
    <source>
        <dbReference type="ARBA" id="ARBA00022840"/>
    </source>
</evidence>
<dbReference type="SUPFAM" id="SSF48168">
    <property type="entry name" value="R1 subunit of ribonucleotide reductase, N-terminal domain"/>
    <property type="match status" value="1"/>
</dbReference>
<dbReference type="Pfam" id="PF02867">
    <property type="entry name" value="Ribonuc_red_lgC"/>
    <property type="match status" value="1"/>
</dbReference>
<comment type="similarity">
    <text evidence="1 9">Belongs to the ribonucleoside diphosphate reductase large chain family.</text>
</comment>
<evidence type="ECO:0000256" key="2">
    <source>
        <dbReference type="ARBA" id="ARBA00012274"/>
    </source>
</evidence>
<dbReference type="GO" id="GO:0005524">
    <property type="term" value="F:ATP binding"/>
    <property type="evidence" value="ECO:0007669"/>
    <property type="project" value="UniProtKB-UniRule"/>
</dbReference>
<keyword evidence="3 8" id="KW-0547">Nucleotide-binding</keyword>
<dbReference type="Gene3D" id="3.20.70.20">
    <property type="match status" value="1"/>
</dbReference>
<dbReference type="PANTHER" id="PTHR11573:SF6">
    <property type="entry name" value="RIBONUCLEOSIDE-DIPHOSPHATE REDUCTASE LARGE SUBUNIT"/>
    <property type="match status" value="1"/>
</dbReference>
<comment type="caution">
    <text evidence="12">The sequence shown here is derived from an EMBL/GenBank/DDBJ whole genome shotgun (WGS) entry which is preliminary data.</text>
</comment>
<organism evidence="12 13">
    <name type="scientific">Candidatus Amphirhobacter heronislandensis</name>
    <dbReference type="NCBI Taxonomy" id="1732024"/>
    <lineage>
        <taxon>Bacteria</taxon>
        <taxon>Pseudomonadati</taxon>
        <taxon>Pseudomonadota</taxon>
        <taxon>Gammaproteobacteria</taxon>
        <taxon>Candidatus Tethybacterales</taxon>
        <taxon>Candidatus Tethybacteraceae</taxon>
        <taxon>Candidatus Amphirhobacter</taxon>
    </lineage>
</organism>
<proteinExistence type="inferred from homology"/>
<evidence type="ECO:0000313" key="12">
    <source>
        <dbReference type="EMBL" id="MBF2735816.1"/>
    </source>
</evidence>
<feature type="domain" description="ATP-cone" evidence="11">
    <location>
        <begin position="145"/>
        <end position="235"/>
    </location>
</feature>
<evidence type="ECO:0000256" key="1">
    <source>
        <dbReference type="ARBA" id="ARBA00010406"/>
    </source>
</evidence>
<dbReference type="PANTHER" id="PTHR11573">
    <property type="entry name" value="RIBONUCLEOSIDE-DIPHOSPHATE REDUCTASE LARGE CHAIN"/>
    <property type="match status" value="1"/>
</dbReference>
<dbReference type="InterPro" id="IPR039718">
    <property type="entry name" value="Rrm1"/>
</dbReference>
<dbReference type="InterPro" id="IPR000788">
    <property type="entry name" value="RNR_lg_C"/>
</dbReference>
<sequence>MALGTAERRAETGAPEAPQPEPILAAEFRNHRIIRRNGQVVGFDSAKIFGAIKKAFVAVGSANGGVPADVDVQVAQAVDRTLEGLLARFRRERNLTFAIEDVQDQVELGLARCGFAAISDAYHRYREERAEERRARVRELLPTSFSIVHPDGSARALDPAELHDRVEAACQGLGDGVDAEMLFQRIVSSLHVDITKENLEKAMALEAACLIERHYSYSKVAARLLLDRLVEEVMERPATRAETVKYYPELLARLVERGVAADRLDPALRGSFDLKALGAALRPERDDMLDYLGLQTLYDRYLIKDRAGRRLELPQLLWMRVAMGLALNHNEEGRRTERAIEFYELLSSFRFMSSTPTLFNSGTVFSQLSSCYLSTVADDLDGIYGAVHDNAMLSKYAGGLGNDWTPVRAMGSYIQGTGGKSQGVVPFLRVVNDTAVAVNQGGKRKGAVCSYLETWHGDVEEFQDLRKNTGDERRRTHDMNTANWVPDLFMQRVRAREGWTL</sequence>
<comment type="catalytic activity">
    <reaction evidence="7 9">
        <text>a 2'-deoxyribonucleoside 5'-diphosphate + [thioredoxin]-disulfide + H2O = a ribonucleoside 5'-diphosphate + [thioredoxin]-dithiol</text>
        <dbReference type="Rhea" id="RHEA:23252"/>
        <dbReference type="Rhea" id="RHEA-COMP:10698"/>
        <dbReference type="Rhea" id="RHEA-COMP:10700"/>
        <dbReference type="ChEBI" id="CHEBI:15377"/>
        <dbReference type="ChEBI" id="CHEBI:29950"/>
        <dbReference type="ChEBI" id="CHEBI:50058"/>
        <dbReference type="ChEBI" id="CHEBI:57930"/>
        <dbReference type="ChEBI" id="CHEBI:73316"/>
        <dbReference type="EC" id="1.17.4.1"/>
    </reaction>
</comment>
<feature type="region of interest" description="Disordered" evidence="10">
    <location>
        <begin position="1"/>
        <end position="21"/>
    </location>
</feature>
<dbReference type="InterPro" id="IPR008926">
    <property type="entry name" value="RNR_R1-su_N"/>
</dbReference>
<dbReference type="Pfam" id="PF03477">
    <property type="entry name" value="ATP-cone"/>
    <property type="match status" value="1"/>
</dbReference>
<feature type="non-terminal residue" evidence="12">
    <location>
        <position position="501"/>
    </location>
</feature>
<dbReference type="EMBL" id="JADHEI010000053">
    <property type="protein sequence ID" value="MBF2735816.1"/>
    <property type="molecule type" value="Genomic_DNA"/>
</dbReference>
<evidence type="ECO:0000256" key="6">
    <source>
        <dbReference type="ARBA" id="ARBA00023116"/>
    </source>
</evidence>
<evidence type="ECO:0000313" key="13">
    <source>
        <dbReference type="Proteomes" id="UP000604381"/>
    </source>
</evidence>
<keyword evidence="13" id="KW-1185">Reference proteome</keyword>
<dbReference type="Proteomes" id="UP000604381">
    <property type="component" value="Unassembled WGS sequence"/>
</dbReference>
<comment type="function">
    <text evidence="9">Provides the precursors necessary for DNA synthesis. Catalyzes the biosynthesis of deoxyribonucleotides from the corresponding ribonucleotides.</text>
</comment>
<dbReference type="SUPFAM" id="SSF51998">
    <property type="entry name" value="PFL-like glycyl radical enzymes"/>
    <property type="match status" value="1"/>
</dbReference>
<evidence type="ECO:0000256" key="8">
    <source>
        <dbReference type="PROSITE-ProRule" id="PRU00492"/>
    </source>
</evidence>
<evidence type="ECO:0000256" key="9">
    <source>
        <dbReference type="RuleBase" id="RU003410"/>
    </source>
</evidence>
<feature type="compositionally biased region" description="Basic and acidic residues" evidence="10">
    <location>
        <begin position="1"/>
        <end position="11"/>
    </location>
</feature>
<dbReference type="PROSITE" id="PS51161">
    <property type="entry name" value="ATP_CONE"/>
    <property type="match status" value="2"/>
</dbReference>
<dbReference type="GO" id="GO:0009263">
    <property type="term" value="P:deoxyribonucleotide biosynthetic process"/>
    <property type="evidence" value="ECO:0007669"/>
    <property type="project" value="UniProtKB-KW"/>
</dbReference>
<dbReference type="AlphaFoldDB" id="A0A930UIQ7"/>